<sequence>MNSFIKLWKSNFPSNKILSLCTIHIQESKNVYLRGRVNKFPEWSPTFVQVFVGGEIFFLRLAALIRKTHSHLEFISGTVGVSCRSFLAKRIFHSSDFETSSLEQRANIKFCVLLKKSPAETLEMLKKAYGNDAMGKTAVYEWYKSFHEGRTNIEDDHRTGRRSSSTADENVERVRKIVRADRRINH</sequence>
<dbReference type="OrthoDB" id="6613513at2759"/>
<dbReference type="EMBL" id="BGPR01017222">
    <property type="protein sequence ID" value="GBN75500.1"/>
    <property type="molecule type" value="Genomic_DNA"/>
</dbReference>
<feature type="domain" description="Mos1 transposase HTH" evidence="1">
    <location>
        <begin position="105"/>
        <end position="149"/>
    </location>
</feature>
<proteinExistence type="predicted"/>
<dbReference type="InterPro" id="IPR052709">
    <property type="entry name" value="Transposase-MT_Hybrid"/>
</dbReference>
<gene>
    <name evidence="2" type="primary">YK006_98</name>
    <name evidence="2" type="ORF">AVEN_116865_1</name>
</gene>
<dbReference type="Proteomes" id="UP000499080">
    <property type="component" value="Unassembled WGS sequence"/>
</dbReference>
<name>A0A4Y2RJB2_ARAVE</name>
<dbReference type="AlphaFoldDB" id="A0A4Y2RJB2"/>
<dbReference type="PANTHER" id="PTHR46060:SF1">
    <property type="entry name" value="MARINER MOS1 TRANSPOSASE-LIKE PROTEIN"/>
    <property type="match status" value="1"/>
</dbReference>
<evidence type="ECO:0000259" key="1">
    <source>
        <dbReference type="Pfam" id="PF17906"/>
    </source>
</evidence>
<dbReference type="InterPro" id="IPR041426">
    <property type="entry name" value="Mos1_HTH"/>
</dbReference>
<dbReference type="Pfam" id="PF17906">
    <property type="entry name" value="HTH_48"/>
    <property type="match status" value="1"/>
</dbReference>
<protein>
    <recommendedName>
        <fullName evidence="1">Mos1 transposase HTH domain-containing protein</fullName>
    </recommendedName>
</protein>
<reference evidence="2 3" key="1">
    <citation type="journal article" date="2019" name="Sci. Rep.">
        <title>Orb-weaving spider Araneus ventricosus genome elucidates the spidroin gene catalogue.</title>
        <authorList>
            <person name="Kono N."/>
            <person name="Nakamura H."/>
            <person name="Ohtoshi R."/>
            <person name="Moran D.A.P."/>
            <person name="Shinohara A."/>
            <person name="Yoshida Y."/>
            <person name="Fujiwara M."/>
            <person name="Mori M."/>
            <person name="Tomita M."/>
            <person name="Arakawa K."/>
        </authorList>
    </citation>
    <scope>NUCLEOTIDE SEQUENCE [LARGE SCALE GENOMIC DNA]</scope>
</reference>
<accession>A0A4Y2RJB2</accession>
<organism evidence="2 3">
    <name type="scientific">Araneus ventricosus</name>
    <name type="common">Orbweaver spider</name>
    <name type="synonym">Epeira ventricosa</name>
    <dbReference type="NCBI Taxonomy" id="182803"/>
    <lineage>
        <taxon>Eukaryota</taxon>
        <taxon>Metazoa</taxon>
        <taxon>Ecdysozoa</taxon>
        <taxon>Arthropoda</taxon>
        <taxon>Chelicerata</taxon>
        <taxon>Arachnida</taxon>
        <taxon>Araneae</taxon>
        <taxon>Araneomorphae</taxon>
        <taxon>Entelegynae</taxon>
        <taxon>Araneoidea</taxon>
        <taxon>Araneidae</taxon>
        <taxon>Araneus</taxon>
    </lineage>
</organism>
<dbReference type="PANTHER" id="PTHR46060">
    <property type="entry name" value="MARINER MOS1 TRANSPOSASE-LIKE PROTEIN"/>
    <property type="match status" value="1"/>
</dbReference>
<comment type="caution">
    <text evidence="2">The sequence shown here is derived from an EMBL/GenBank/DDBJ whole genome shotgun (WGS) entry which is preliminary data.</text>
</comment>
<keyword evidence="3" id="KW-1185">Reference proteome</keyword>
<evidence type="ECO:0000313" key="3">
    <source>
        <dbReference type="Proteomes" id="UP000499080"/>
    </source>
</evidence>
<evidence type="ECO:0000313" key="2">
    <source>
        <dbReference type="EMBL" id="GBN75500.1"/>
    </source>
</evidence>
<dbReference type="Gene3D" id="1.10.10.1450">
    <property type="match status" value="1"/>
</dbReference>